<dbReference type="EMBL" id="SDOV01000001">
    <property type="protein sequence ID" value="KAH7645260.1"/>
    <property type="molecule type" value="Genomic_DNA"/>
</dbReference>
<feature type="compositionally biased region" description="Basic residues" evidence="3">
    <location>
        <begin position="170"/>
        <end position="188"/>
    </location>
</feature>
<evidence type="ECO:0000313" key="4">
    <source>
        <dbReference type="EMBL" id="KAH7645260.1"/>
    </source>
</evidence>
<evidence type="ECO:0000256" key="2">
    <source>
        <dbReference type="ARBA" id="ARBA00017475"/>
    </source>
</evidence>
<organism evidence="5 6">
    <name type="scientific">Dermatophagoides farinae</name>
    <name type="common">American house dust mite</name>
    <dbReference type="NCBI Taxonomy" id="6954"/>
    <lineage>
        <taxon>Eukaryota</taxon>
        <taxon>Metazoa</taxon>
        <taxon>Ecdysozoa</taxon>
        <taxon>Arthropoda</taxon>
        <taxon>Chelicerata</taxon>
        <taxon>Arachnida</taxon>
        <taxon>Acari</taxon>
        <taxon>Acariformes</taxon>
        <taxon>Sarcoptiformes</taxon>
        <taxon>Astigmata</taxon>
        <taxon>Psoroptidia</taxon>
        <taxon>Analgoidea</taxon>
        <taxon>Pyroglyphidae</taxon>
        <taxon>Dermatophagoidinae</taxon>
        <taxon>Dermatophagoides</taxon>
    </lineage>
</organism>
<evidence type="ECO:0000313" key="6">
    <source>
        <dbReference type="Proteomes" id="UP000790347"/>
    </source>
</evidence>
<dbReference type="GO" id="GO:0000470">
    <property type="term" value="P:maturation of LSU-rRNA"/>
    <property type="evidence" value="ECO:0007669"/>
    <property type="project" value="TreeGrafter"/>
</dbReference>
<dbReference type="EMBL" id="ASGP02000007">
    <property type="protein sequence ID" value="KAH9497948.1"/>
    <property type="molecule type" value="Genomic_DNA"/>
</dbReference>
<comment type="caution">
    <text evidence="5">The sequence shown here is derived from an EMBL/GenBank/DDBJ whole genome shotgun (WGS) entry which is preliminary data.</text>
</comment>
<dbReference type="GO" id="GO:0030687">
    <property type="term" value="C:preribosome, large subunit precursor"/>
    <property type="evidence" value="ECO:0007669"/>
    <property type="project" value="TreeGrafter"/>
</dbReference>
<proteinExistence type="inferred from homology"/>
<dbReference type="OrthoDB" id="20949at2759"/>
<comment type="similarity">
    <text evidence="1">Belongs to the RRP15 family.</text>
</comment>
<evidence type="ECO:0000256" key="1">
    <source>
        <dbReference type="ARBA" id="ARBA00007462"/>
    </source>
</evidence>
<sequence length="211" mass="24521">MTTTNNNPAFAFVVNSILNKNKNSKILSKAKKEQNVLSYENNEQTIADEIDFVDSQGKSLANNNNNGDDDDKIKEQKHWRQTKNNTIQRKNIDQQNIRTWLSKSVDENREKEKNLTLIATKGVVQLFNVVREKQKILKHKLNEAGGSESKRTKILTEFSEKEMQDERIKTSLKKPRNKKNLNSNKKKWPVLTEDFMTGARLKDWNEESDND</sequence>
<reference evidence="4" key="2">
    <citation type="submission" date="2020-06" db="EMBL/GenBank/DDBJ databases">
        <authorList>
            <person name="Ji K."/>
            <person name="Li J."/>
        </authorList>
    </citation>
    <scope>NUCLEOTIDE SEQUENCE</scope>
    <source>
        <strain evidence="4">JKM2019</strain>
        <tissue evidence="4">Whole body</tissue>
    </source>
</reference>
<dbReference type="Pfam" id="PF07890">
    <property type="entry name" value="Rrp15p"/>
    <property type="match status" value="1"/>
</dbReference>
<protein>
    <recommendedName>
        <fullName evidence="2">RRP15-like protein</fullName>
    </recommendedName>
</protein>
<evidence type="ECO:0000256" key="3">
    <source>
        <dbReference type="SAM" id="MobiDB-lite"/>
    </source>
</evidence>
<accession>A0A922HSL0</accession>
<dbReference type="InterPro" id="IPR012459">
    <property type="entry name" value="Rrp15"/>
</dbReference>
<dbReference type="PANTHER" id="PTHR13245">
    <property type="entry name" value="RRP15-LIKE PROTEIN"/>
    <property type="match status" value="1"/>
</dbReference>
<reference evidence="4" key="3">
    <citation type="journal article" date="2021" name="World Allergy Organ. J.">
        <title>Chromosome-level assembly of Dermatophagoides farinae genome and transcriptome reveals two novel allergens Der f 37 and Der f 39.</title>
        <authorList>
            <person name="Chen J."/>
            <person name="Cai Z."/>
            <person name="Fan D."/>
            <person name="Hu J."/>
            <person name="Hou Y."/>
            <person name="He Y."/>
            <person name="Zhang Z."/>
            <person name="Zhao Z."/>
            <person name="Gao P."/>
            <person name="Hu W."/>
            <person name="Sun J."/>
            <person name="Li J."/>
            <person name="Ji K."/>
        </authorList>
    </citation>
    <scope>NUCLEOTIDE SEQUENCE</scope>
    <source>
        <strain evidence="4">JKM2019</strain>
    </source>
</reference>
<keyword evidence="6" id="KW-1185">Reference proteome</keyword>
<dbReference type="Proteomes" id="UP000828236">
    <property type="component" value="Unassembled WGS sequence"/>
</dbReference>
<feature type="region of interest" description="Disordered" evidence="3">
    <location>
        <begin position="164"/>
        <end position="189"/>
    </location>
</feature>
<dbReference type="Proteomes" id="UP000790347">
    <property type="component" value="Unassembled WGS sequence"/>
</dbReference>
<reference evidence="5" key="1">
    <citation type="submission" date="2013-05" db="EMBL/GenBank/DDBJ databases">
        <authorList>
            <person name="Yim A.K.Y."/>
            <person name="Chan T.F."/>
            <person name="Ji K.M."/>
            <person name="Liu X.Y."/>
            <person name="Zhou J.W."/>
            <person name="Li R.Q."/>
            <person name="Yang K.Y."/>
            <person name="Li J."/>
            <person name="Li M."/>
            <person name="Law P.T.W."/>
            <person name="Wu Y.L."/>
            <person name="Cai Z.L."/>
            <person name="Qin H."/>
            <person name="Bao Y."/>
            <person name="Leung R.K.K."/>
            <person name="Ng P.K.S."/>
            <person name="Zou J."/>
            <person name="Zhong X.J."/>
            <person name="Ran P.X."/>
            <person name="Zhong N.S."/>
            <person name="Liu Z.G."/>
            <person name="Tsui S.K.W."/>
        </authorList>
    </citation>
    <scope>NUCLEOTIDE SEQUENCE</scope>
    <source>
        <strain evidence="5">Derf</strain>
        <tissue evidence="5">Whole organism</tissue>
    </source>
</reference>
<evidence type="ECO:0000313" key="5">
    <source>
        <dbReference type="EMBL" id="KAH9497948.1"/>
    </source>
</evidence>
<dbReference type="PANTHER" id="PTHR13245:SF14">
    <property type="entry name" value="RRP15-LIKE PROTEIN"/>
    <property type="match status" value="1"/>
</dbReference>
<gene>
    <name evidence="5" type="primary">RRP15</name>
    <name evidence="5" type="ORF">DERF_013879</name>
    <name evidence="4" type="ORF">HUG17_0798</name>
</gene>
<dbReference type="GO" id="GO:0000460">
    <property type="term" value="P:maturation of 5.8S rRNA"/>
    <property type="evidence" value="ECO:0007669"/>
    <property type="project" value="TreeGrafter"/>
</dbReference>
<name>A0A922HSL0_DERFA</name>
<reference evidence="5" key="4">
    <citation type="journal article" date="2022" name="Res Sq">
        <title>Comparative Genomics Reveals Insights into the Divergent Evolution of Astigmatic Mites and Household Pest Adaptations.</title>
        <authorList>
            <person name="Xiong Q."/>
            <person name="Wan A.T.-Y."/>
            <person name="Liu X.-Y."/>
            <person name="Fung C.S.-H."/>
            <person name="Xiao X."/>
            <person name="Malainual N."/>
            <person name="Hou J."/>
            <person name="Wang L."/>
            <person name="Wang M."/>
            <person name="Yang K."/>
            <person name="Cui Y."/>
            <person name="Leung E."/>
            <person name="Nong W."/>
            <person name="Shin S.-K."/>
            <person name="Au S."/>
            <person name="Jeong K.Y."/>
            <person name="Chew F.T."/>
            <person name="Hui J."/>
            <person name="Leung T.F."/>
            <person name="Tungtrongchitr A."/>
            <person name="Zhong N."/>
            <person name="Liu Z."/>
            <person name="Tsui S."/>
        </authorList>
    </citation>
    <scope>NUCLEOTIDE SEQUENCE</scope>
    <source>
        <strain evidence="5">Derf</strain>
        <tissue evidence="5">Whole organism</tissue>
    </source>
</reference>
<dbReference type="AlphaFoldDB" id="A0A922HSL0"/>